<feature type="transmembrane region" description="Helical" evidence="1">
    <location>
        <begin position="178"/>
        <end position="195"/>
    </location>
</feature>
<sequence>MTLLRRFVSGLLVLLFAVLLPAAIASAWLDRVVTDTDAYVDTVTPLADETQVQQAVADKVTAVAVRQVRSKIPAAIAQKAVDAAAQRVVTSREFPDLWAQINRTMHRKLVKVLSQDSGPTDVSVDLGPVLRSTLDALGAKNLLKKGATDALPPVQFSVADSSELERARSTYAAIDDTGLWLPVATLVVGLLAVAVTPLRRRALALMAVLGFVTCGLELLGLAGFRSLLGSAADPGEQRDFTLAVWDALAADLRWWLVIALIVCALVAVVSLVLPRVRRSARSDGAGYLGSA</sequence>
<dbReference type="AlphaFoldDB" id="A0A930YEH9"/>
<name>A0A930YEH9_9ACTN</name>
<dbReference type="EMBL" id="JADIVZ010000012">
    <property type="protein sequence ID" value="MBF4163494.1"/>
    <property type="molecule type" value="Genomic_DNA"/>
</dbReference>
<keyword evidence="3" id="KW-1185">Reference proteome</keyword>
<evidence type="ECO:0000313" key="3">
    <source>
        <dbReference type="Proteomes" id="UP000656804"/>
    </source>
</evidence>
<organism evidence="2 3">
    <name type="scientific">Nocardioides acrostichi</name>
    <dbReference type="NCBI Taxonomy" id="2784339"/>
    <lineage>
        <taxon>Bacteria</taxon>
        <taxon>Bacillati</taxon>
        <taxon>Actinomycetota</taxon>
        <taxon>Actinomycetes</taxon>
        <taxon>Propionibacteriales</taxon>
        <taxon>Nocardioidaceae</taxon>
        <taxon>Nocardioides</taxon>
    </lineage>
</organism>
<accession>A0A930YEH9</accession>
<feature type="transmembrane region" description="Helical" evidence="1">
    <location>
        <begin position="202"/>
        <end position="224"/>
    </location>
</feature>
<dbReference type="Proteomes" id="UP000656804">
    <property type="component" value="Unassembled WGS sequence"/>
</dbReference>
<keyword evidence="1" id="KW-0472">Membrane</keyword>
<evidence type="ECO:0008006" key="4">
    <source>
        <dbReference type="Google" id="ProtNLM"/>
    </source>
</evidence>
<dbReference type="RefSeq" id="WP_194504756.1">
    <property type="nucleotide sequence ID" value="NZ_JADIVZ010000012.1"/>
</dbReference>
<evidence type="ECO:0000256" key="1">
    <source>
        <dbReference type="SAM" id="Phobius"/>
    </source>
</evidence>
<evidence type="ECO:0000313" key="2">
    <source>
        <dbReference type="EMBL" id="MBF4163494.1"/>
    </source>
</evidence>
<keyword evidence="1" id="KW-0812">Transmembrane</keyword>
<keyword evidence="1" id="KW-1133">Transmembrane helix</keyword>
<proteinExistence type="predicted"/>
<protein>
    <recommendedName>
        <fullName evidence="4">Integral membrane protein</fullName>
    </recommendedName>
</protein>
<comment type="caution">
    <text evidence="2">The sequence shown here is derived from an EMBL/GenBank/DDBJ whole genome shotgun (WGS) entry which is preliminary data.</text>
</comment>
<gene>
    <name evidence="2" type="ORF">ISG29_17540</name>
</gene>
<feature type="transmembrane region" description="Helical" evidence="1">
    <location>
        <begin position="254"/>
        <end position="273"/>
    </location>
</feature>
<reference evidence="2" key="1">
    <citation type="submission" date="2020-11" db="EMBL/GenBank/DDBJ databases">
        <title>Nocardioides sp. CBS4Y-1, whole genome shotgun sequence.</title>
        <authorList>
            <person name="Tuo L."/>
        </authorList>
    </citation>
    <scope>NUCLEOTIDE SEQUENCE</scope>
    <source>
        <strain evidence="2">CBS4Y-1</strain>
    </source>
</reference>